<feature type="binding site" evidence="7">
    <location>
        <begin position="228"/>
        <end position="233"/>
    </location>
    <ligand>
        <name>GTP</name>
        <dbReference type="ChEBI" id="CHEBI:37565"/>
    </ligand>
</feature>
<comment type="subunit">
    <text evidence="7">Homodimer. Heterotetramer of two MnmE and two MnmG subunits.</text>
</comment>
<dbReference type="GO" id="GO:0005525">
    <property type="term" value="F:GTP binding"/>
    <property type="evidence" value="ECO:0007669"/>
    <property type="project" value="UniProtKB-UniRule"/>
</dbReference>
<evidence type="ECO:0000256" key="3">
    <source>
        <dbReference type="ARBA" id="ARBA00022741"/>
    </source>
</evidence>
<dbReference type="EMBL" id="JAATLK010000001">
    <property type="protein sequence ID" value="NIZ47079.1"/>
    <property type="molecule type" value="Genomic_DNA"/>
</dbReference>
<dbReference type="PANTHER" id="PTHR42714:SF2">
    <property type="entry name" value="TRNA MODIFICATION GTPASE GTPBP3, MITOCHONDRIAL"/>
    <property type="match status" value="1"/>
</dbReference>
<feature type="binding site" evidence="7">
    <location>
        <position position="126"/>
    </location>
    <ligand>
        <name>(6S)-5-formyl-5,6,7,8-tetrahydrofolate</name>
        <dbReference type="ChEBI" id="CHEBI:57457"/>
    </ligand>
</feature>
<evidence type="ECO:0000256" key="6">
    <source>
        <dbReference type="ARBA" id="ARBA00023134"/>
    </source>
</evidence>
<evidence type="ECO:0000259" key="9">
    <source>
        <dbReference type="PROSITE" id="PS51709"/>
    </source>
</evidence>
<dbReference type="Gene3D" id="1.20.120.430">
    <property type="entry name" value="tRNA modification GTPase MnmE domain 2"/>
    <property type="match status" value="1"/>
</dbReference>
<dbReference type="InterPro" id="IPR004520">
    <property type="entry name" value="GTPase_MnmE"/>
</dbReference>
<keyword evidence="3 7" id="KW-0547">Nucleotide-binding</keyword>
<dbReference type="SUPFAM" id="SSF52540">
    <property type="entry name" value="P-loop containing nucleoside triphosphate hydrolases"/>
    <property type="match status" value="1"/>
</dbReference>
<evidence type="ECO:0000256" key="5">
    <source>
        <dbReference type="ARBA" id="ARBA00022958"/>
    </source>
</evidence>
<dbReference type="GO" id="GO:0003924">
    <property type="term" value="F:GTPase activity"/>
    <property type="evidence" value="ECO:0007669"/>
    <property type="project" value="UniProtKB-UniRule"/>
</dbReference>
<name>A0A968GD62_9SPIO</name>
<dbReference type="Gene3D" id="3.30.1360.120">
    <property type="entry name" value="Probable tRNA modification gtpase trme, domain 1"/>
    <property type="match status" value="1"/>
</dbReference>
<gene>
    <name evidence="7 10" type="primary">mnmE</name>
    <name evidence="7" type="synonym">trmE</name>
    <name evidence="10" type="ORF">HCT46_04015</name>
</gene>
<dbReference type="InterPro" id="IPR027266">
    <property type="entry name" value="TrmE/GcvT-like"/>
</dbReference>
<dbReference type="InterPro" id="IPR025867">
    <property type="entry name" value="MnmE_helical"/>
</dbReference>
<dbReference type="PANTHER" id="PTHR42714">
    <property type="entry name" value="TRNA MODIFICATION GTPASE GTPBP3"/>
    <property type="match status" value="1"/>
</dbReference>
<evidence type="ECO:0000256" key="2">
    <source>
        <dbReference type="ARBA" id="ARBA00022694"/>
    </source>
</evidence>
<feature type="binding site" evidence="7">
    <location>
        <position position="247"/>
    </location>
    <ligand>
        <name>K(+)</name>
        <dbReference type="ChEBI" id="CHEBI:29103"/>
    </ligand>
</feature>
<dbReference type="CDD" id="cd04164">
    <property type="entry name" value="trmE"/>
    <property type="match status" value="1"/>
</dbReference>
<feature type="binding site" evidence="7">
    <location>
        <position position="228"/>
    </location>
    <ligand>
        <name>K(+)</name>
        <dbReference type="ChEBI" id="CHEBI:29103"/>
    </ligand>
</feature>
<dbReference type="InterPro" id="IPR027368">
    <property type="entry name" value="MnmE_dom2"/>
</dbReference>
<dbReference type="InterPro" id="IPR018948">
    <property type="entry name" value="GTP-bd_TrmE_N"/>
</dbReference>
<dbReference type="NCBIfam" id="TIGR00450">
    <property type="entry name" value="mnmE_trmE_thdF"/>
    <property type="match status" value="1"/>
</dbReference>
<proteinExistence type="inferred from homology"/>
<keyword evidence="7" id="KW-0378">Hydrolase</keyword>
<dbReference type="CDD" id="cd14858">
    <property type="entry name" value="TrmE_N"/>
    <property type="match status" value="1"/>
</dbReference>
<keyword evidence="7" id="KW-0963">Cytoplasm</keyword>
<evidence type="ECO:0000313" key="10">
    <source>
        <dbReference type="EMBL" id="NIZ47079.1"/>
    </source>
</evidence>
<dbReference type="InterPro" id="IPR006073">
    <property type="entry name" value="GTP-bd"/>
</dbReference>
<evidence type="ECO:0000256" key="1">
    <source>
        <dbReference type="ARBA" id="ARBA00011043"/>
    </source>
</evidence>
<keyword evidence="6 7" id="KW-0342">GTP-binding</keyword>
<feature type="binding site" evidence="7">
    <location>
        <position position="444"/>
    </location>
    <ligand>
        <name>(6S)-5-formyl-5,6,7,8-tetrahydrofolate</name>
        <dbReference type="ChEBI" id="CHEBI:57457"/>
    </ligand>
</feature>
<accession>A0A968GD62</accession>
<dbReference type="InterPro" id="IPR005225">
    <property type="entry name" value="Small_GTP-bd"/>
</dbReference>
<dbReference type="Proteomes" id="UP000752013">
    <property type="component" value="Unassembled WGS sequence"/>
</dbReference>
<dbReference type="InterPro" id="IPR031168">
    <property type="entry name" value="G_TrmE"/>
</dbReference>
<keyword evidence="11" id="KW-1185">Reference proteome</keyword>
<comment type="subcellular location">
    <subcellularLocation>
        <location evidence="7">Cytoplasm</location>
    </subcellularLocation>
</comment>
<dbReference type="AlphaFoldDB" id="A0A968GD62"/>
<dbReference type="Gene3D" id="3.40.50.300">
    <property type="entry name" value="P-loop containing nucleotide triphosphate hydrolases"/>
    <property type="match status" value="1"/>
</dbReference>
<keyword evidence="5 7" id="KW-0630">Potassium</keyword>
<comment type="function">
    <text evidence="7">Exhibits a very high intrinsic GTPase hydrolysis rate. Involved in the addition of a carboxymethylaminomethyl (cmnm) group at the wobble position (U34) of certain tRNAs, forming tRNA-cmnm(5)s(2)U34.</text>
</comment>
<feature type="binding site" evidence="7">
    <location>
        <position position="249"/>
    </location>
    <ligand>
        <name>K(+)</name>
        <dbReference type="ChEBI" id="CHEBI:29103"/>
    </ligand>
</feature>
<comment type="cofactor">
    <cofactor evidence="7">
        <name>K(+)</name>
        <dbReference type="ChEBI" id="CHEBI:29103"/>
    </cofactor>
    <text evidence="7">Binds 1 potassium ion per subunit.</text>
</comment>
<dbReference type="GO" id="GO:0002098">
    <property type="term" value="P:tRNA wobble uridine modification"/>
    <property type="evidence" value="ECO:0007669"/>
    <property type="project" value="TreeGrafter"/>
</dbReference>
<evidence type="ECO:0000256" key="7">
    <source>
        <dbReference type="HAMAP-Rule" id="MF_00379"/>
    </source>
</evidence>
<keyword evidence="7" id="KW-0479">Metal-binding</keyword>
<dbReference type="Pfam" id="PF10396">
    <property type="entry name" value="TrmE_N"/>
    <property type="match status" value="1"/>
</dbReference>
<dbReference type="RefSeq" id="WP_167703504.1">
    <property type="nucleotide sequence ID" value="NZ_CP118168.1"/>
</dbReference>
<evidence type="ECO:0000256" key="4">
    <source>
        <dbReference type="ARBA" id="ARBA00022842"/>
    </source>
</evidence>
<feature type="binding site" evidence="7">
    <location>
        <position position="232"/>
    </location>
    <ligand>
        <name>Mg(2+)</name>
        <dbReference type="ChEBI" id="CHEBI:18420"/>
    </ligand>
</feature>
<dbReference type="EC" id="3.6.-.-" evidence="7"/>
<dbReference type="GO" id="GO:0046872">
    <property type="term" value="F:metal ion binding"/>
    <property type="evidence" value="ECO:0007669"/>
    <property type="project" value="UniProtKB-KW"/>
</dbReference>
<comment type="caution">
    <text evidence="10">The sequence shown here is derived from an EMBL/GenBank/DDBJ whole genome shotgun (WGS) entry which is preliminary data.</text>
</comment>
<protein>
    <recommendedName>
        <fullName evidence="7">tRNA modification GTPase MnmE</fullName>
        <ecNumber evidence="7">3.6.-.-</ecNumber>
    </recommendedName>
</protein>
<evidence type="ECO:0000256" key="8">
    <source>
        <dbReference type="RuleBase" id="RU003313"/>
    </source>
</evidence>
<feature type="binding site" evidence="7">
    <location>
        <position position="87"/>
    </location>
    <ligand>
        <name>(6S)-5-formyl-5,6,7,8-tetrahydrofolate</name>
        <dbReference type="ChEBI" id="CHEBI:57457"/>
    </ligand>
</feature>
<reference evidence="10" key="1">
    <citation type="submission" date="2020-03" db="EMBL/GenBank/DDBJ databases">
        <title>Spirochaetal bacteria isolated from arthropods constitute a novel genus Entomospira genus novum within the order Spirochaetales.</title>
        <authorList>
            <person name="Grana-Miraglia L."/>
            <person name="Sikutova S."/>
            <person name="Fingerle V."/>
            <person name="Sing A."/>
            <person name="Castillo-Ramirez S."/>
            <person name="Margos G."/>
            <person name="Rudolf I."/>
        </authorList>
    </citation>
    <scope>NUCLEOTIDE SEQUENCE</scope>
    <source>
        <strain evidence="10">BR208</strain>
    </source>
</reference>
<organism evidence="10 11">
    <name type="scientific">Entomospira nematocerorum</name>
    <dbReference type="NCBI Taxonomy" id="2719987"/>
    <lineage>
        <taxon>Bacteria</taxon>
        <taxon>Pseudomonadati</taxon>
        <taxon>Spirochaetota</taxon>
        <taxon>Spirochaetia</taxon>
        <taxon>Spirochaetales</taxon>
        <taxon>Spirochaetaceae</taxon>
        <taxon>Entomospira</taxon>
    </lineage>
</organism>
<dbReference type="GO" id="GO:0005737">
    <property type="term" value="C:cytoplasm"/>
    <property type="evidence" value="ECO:0007669"/>
    <property type="project" value="UniProtKB-SubCell"/>
</dbReference>
<feature type="binding site" evidence="7">
    <location>
        <begin position="247"/>
        <end position="253"/>
    </location>
    <ligand>
        <name>GTP</name>
        <dbReference type="ChEBI" id="CHEBI:37565"/>
    </ligand>
</feature>
<keyword evidence="2 7" id="KW-0819">tRNA processing</keyword>
<feature type="binding site" evidence="7">
    <location>
        <position position="28"/>
    </location>
    <ligand>
        <name>(6S)-5-formyl-5,6,7,8-tetrahydrofolate</name>
        <dbReference type="ChEBI" id="CHEBI:57457"/>
    </ligand>
</feature>
<dbReference type="InterPro" id="IPR027417">
    <property type="entry name" value="P-loop_NTPase"/>
</dbReference>
<feature type="binding site" evidence="7">
    <location>
        <position position="253"/>
    </location>
    <ligand>
        <name>Mg(2+)</name>
        <dbReference type="ChEBI" id="CHEBI:18420"/>
    </ligand>
</feature>
<evidence type="ECO:0000313" key="11">
    <source>
        <dbReference type="Proteomes" id="UP000752013"/>
    </source>
</evidence>
<dbReference type="HAMAP" id="MF_00379">
    <property type="entry name" value="GTPase_MnmE"/>
    <property type="match status" value="1"/>
</dbReference>
<feature type="binding site" evidence="7">
    <location>
        <position position="252"/>
    </location>
    <ligand>
        <name>K(+)</name>
        <dbReference type="ChEBI" id="CHEBI:29103"/>
    </ligand>
</feature>
<comment type="similarity">
    <text evidence="1 7 8">Belongs to the TRAFAC class TrmE-Era-EngA-EngB-Septin-like GTPase superfamily. TrmE GTPase family.</text>
</comment>
<dbReference type="Pfam" id="PF12631">
    <property type="entry name" value="MnmE_helical"/>
    <property type="match status" value="1"/>
</dbReference>
<dbReference type="GO" id="GO:0030488">
    <property type="term" value="P:tRNA methylation"/>
    <property type="evidence" value="ECO:0007669"/>
    <property type="project" value="TreeGrafter"/>
</dbReference>
<dbReference type="PROSITE" id="PS51709">
    <property type="entry name" value="G_TRME"/>
    <property type="match status" value="1"/>
</dbReference>
<feature type="domain" description="TrmE-type G" evidence="9">
    <location>
        <begin position="218"/>
        <end position="365"/>
    </location>
</feature>
<dbReference type="Pfam" id="PF01926">
    <property type="entry name" value="MMR_HSR1"/>
    <property type="match status" value="1"/>
</dbReference>
<feature type="binding site" evidence="7">
    <location>
        <begin position="272"/>
        <end position="275"/>
    </location>
    <ligand>
        <name>GTP</name>
        <dbReference type="ChEBI" id="CHEBI:37565"/>
    </ligand>
</feature>
<comment type="caution">
    <text evidence="7">Lacks conserved residue(s) required for the propagation of feature annotation.</text>
</comment>
<sequence>MINDAMYDQSPIVALATPMSRSALAIIRLSGCNVITILSKIFDRSLAISGKLVFGRLKINDTQEIVDEVMIVPFLGGSGYTGEEAAEIFCHGNPFIMQRIMDLCVSNGCRLALPGEFSYRAVKNGKIDMTQAEAVHELIMAQTDLASQAAMTRLSGQLGQEIRQIYQVIIDQLGSIEAYLDYPEEELDSFVWKPLTSIISQLQSYLQHEPVAQILQDGARIVIAGDPNVGKSSLFNWFLGEERAIVSAIAGTTRDYIESMLDIQGYPIRLIDTAGLRHTEEEIEQQGIQKSYDLLRKADVILYVFVDPRMIDQDICHEHKEKLIFIQNKCDDQNYVESADNIIHISVRHKYGLSRLVEQILAHIDPDNIARSKEVALLGSVRQKELIRTVLHALSQAELLVSDDNLDLVAFSLRQAAGALSTFLGSDIQDDAMQAMFRQFCLGK</sequence>
<keyword evidence="4 7" id="KW-0460">Magnesium</keyword>
<dbReference type="NCBIfam" id="TIGR00231">
    <property type="entry name" value="small_GTP"/>
    <property type="match status" value="1"/>
</dbReference>